<name>D6ANV1_STRFL</name>
<dbReference type="Gene3D" id="3.40.50.10950">
    <property type="match status" value="1"/>
</dbReference>
<dbReference type="InterPro" id="IPR028979">
    <property type="entry name" value="Ser_kin/Pase_Hpr-like_N_sf"/>
</dbReference>
<dbReference type="PANTHER" id="PTHR43356:SF3">
    <property type="entry name" value="PHOSPHATE ACETYLTRANSFERASE"/>
    <property type="match status" value="1"/>
</dbReference>
<dbReference type="SUPFAM" id="SSF75138">
    <property type="entry name" value="HprK N-terminal domain-like"/>
    <property type="match status" value="1"/>
</dbReference>
<dbReference type="GO" id="GO:0016746">
    <property type="term" value="F:acyltransferase activity"/>
    <property type="evidence" value="ECO:0007669"/>
    <property type="project" value="UniProtKB-KW"/>
</dbReference>
<dbReference type="InterPro" id="IPR002505">
    <property type="entry name" value="PTA_PTB"/>
</dbReference>
<feature type="non-terminal residue" evidence="6">
    <location>
        <position position="543"/>
    </location>
</feature>
<organism evidence="6 7">
    <name type="scientific">Streptomyces filamentosus NRRL 15998</name>
    <dbReference type="NCBI Taxonomy" id="457431"/>
    <lineage>
        <taxon>Bacteria</taxon>
        <taxon>Bacillati</taxon>
        <taxon>Actinomycetota</taxon>
        <taxon>Actinomycetes</taxon>
        <taxon>Kitasatosporales</taxon>
        <taxon>Streptomycetaceae</taxon>
        <taxon>Streptomyces</taxon>
    </lineage>
</organism>
<evidence type="ECO:0000256" key="3">
    <source>
        <dbReference type="ARBA" id="ARBA00049955"/>
    </source>
</evidence>
<dbReference type="Pfam" id="PF01515">
    <property type="entry name" value="PTA_PTB"/>
    <property type="match status" value="1"/>
</dbReference>
<evidence type="ECO:0000313" key="6">
    <source>
        <dbReference type="EMBL" id="EFE77678.2"/>
    </source>
</evidence>
<protein>
    <submittedName>
        <fullName evidence="6">Phosphate acetyltransferase</fullName>
    </submittedName>
</protein>
<dbReference type="AlphaFoldDB" id="D6ANV1"/>
<dbReference type="EMBL" id="DS999644">
    <property type="protein sequence ID" value="EFE77678.2"/>
    <property type="molecule type" value="Genomic_DNA"/>
</dbReference>
<dbReference type="InterPro" id="IPR042113">
    <property type="entry name" value="P_AcTrfase_dom1"/>
</dbReference>
<feature type="domain" description="DRTGG" evidence="5">
    <location>
        <begin position="210"/>
        <end position="319"/>
    </location>
</feature>
<evidence type="ECO:0000256" key="2">
    <source>
        <dbReference type="ARBA" id="ARBA00023315"/>
    </source>
</evidence>
<reference evidence="7" key="1">
    <citation type="submission" date="2008-10" db="EMBL/GenBank/DDBJ databases">
        <authorList>
            <person name="Molnar K."/>
        </authorList>
    </citation>
    <scope>NUCLEOTIDE SEQUENCE [LARGE SCALE GENOMIC DNA]</scope>
    <source>
        <strain evidence="7">NRRL 15998</strain>
    </source>
</reference>
<dbReference type="Gene3D" id="3.40.50.300">
    <property type="entry name" value="P-loop containing nucleotide triphosphate hydrolases"/>
    <property type="match status" value="1"/>
</dbReference>
<keyword evidence="2" id="KW-0012">Acyltransferase</keyword>
<gene>
    <name evidence="6" type="ORF">SSGG_05045</name>
</gene>
<evidence type="ECO:0000259" key="4">
    <source>
        <dbReference type="Pfam" id="PF01515"/>
    </source>
</evidence>
<dbReference type="NCBIfam" id="NF004167">
    <property type="entry name" value="PRK05632.1"/>
    <property type="match status" value="1"/>
</dbReference>
<dbReference type="Proteomes" id="UP000003986">
    <property type="component" value="Unassembled WGS sequence"/>
</dbReference>
<dbReference type="Gene3D" id="3.40.1390.20">
    <property type="entry name" value="HprK N-terminal domain-like"/>
    <property type="match status" value="1"/>
</dbReference>
<dbReference type="Pfam" id="PF07085">
    <property type="entry name" value="DRTGG"/>
    <property type="match status" value="1"/>
</dbReference>
<evidence type="ECO:0000259" key="5">
    <source>
        <dbReference type="Pfam" id="PF07085"/>
    </source>
</evidence>
<feature type="domain" description="Phosphate acetyl/butaryl transferase" evidence="4">
    <location>
        <begin position="366"/>
        <end position="543"/>
    </location>
</feature>
<dbReference type="InterPro" id="IPR050500">
    <property type="entry name" value="Phos_Acetyltrans/Butyryltrans"/>
</dbReference>
<accession>D6ANV1</accession>
<reference evidence="7" key="2">
    <citation type="submission" date="2008-12" db="EMBL/GenBank/DDBJ databases">
        <title>Annotation of Streptomyces roseosporus strain NRRL 15998.</title>
        <authorList>
            <consortium name="The Broad Institute Genome Sequencing Platform"/>
            <consortium name="Broad Institute Microbial Sequencing Center"/>
            <person name="Fischbach M."/>
            <person name="Ward D."/>
            <person name="Young S."/>
            <person name="Kodira C.D."/>
            <person name="Zeng Q."/>
            <person name="Koehrsen M."/>
            <person name="Godfrey P."/>
            <person name="Alvarado L."/>
            <person name="Berlin A.M."/>
            <person name="Borenstein D."/>
            <person name="Chen Z."/>
            <person name="Engels R."/>
            <person name="Freedman E."/>
            <person name="Gellesch M."/>
            <person name="Goldberg J."/>
            <person name="Griggs A."/>
            <person name="Gujja S."/>
            <person name="Heiman D.I."/>
            <person name="Hepburn T.A."/>
            <person name="Howarth C."/>
            <person name="Jen D."/>
            <person name="Larson L."/>
            <person name="Lewis B."/>
            <person name="Mehta T."/>
            <person name="Park D."/>
            <person name="Pearson M."/>
            <person name="Roberts A."/>
            <person name="Saif S."/>
            <person name="Shea T.D."/>
            <person name="Shenoy N."/>
            <person name="Sisk P."/>
            <person name="Stolte C."/>
            <person name="Sykes S.N."/>
            <person name="Walk T."/>
            <person name="White J."/>
            <person name="Yandava C."/>
            <person name="Straight P."/>
            <person name="Clardy J."/>
            <person name="Hung D."/>
            <person name="Kolter R."/>
            <person name="Mekalanos J."/>
            <person name="Walker S."/>
            <person name="Walsh C.T."/>
            <person name="Wieland B.L.C."/>
            <person name="Ilzarbe M."/>
            <person name="Galagan J."/>
            <person name="Nusbaum C."/>
            <person name="Birren B."/>
        </authorList>
    </citation>
    <scope>NUCLEOTIDE SEQUENCE [LARGE SCALE GENOMIC DNA]</scope>
    <source>
        <strain evidence="7">NRRL 15998</strain>
    </source>
</reference>
<dbReference type="Pfam" id="PF13500">
    <property type="entry name" value="AAA_26"/>
    <property type="match status" value="1"/>
</dbReference>
<evidence type="ECO:0000313" key="7">
    <source>
        <dbReference type="Proteomes" id="UP000003986"/>
    </source>
</evidence>
<dbReference type="InterPro" id="IPR027417">
    <property type="entry name" value="P-loop_NTPase"/>
</dbReference>
<dbReference type="InterPro" id="IPR010766">
    <property type="entry name" value="DRTGG"/>
</dbReference>
<sequence>MARSVYVTGIDRGDGRQVVELGVMELLTRQVDRVGVFRPLVHDGPDRLYELLRARYRLSQSPATVYGLDYHEASTVQAEKGTDELVSRLVDRFHQVAREYEAVLVLGSDFADTQLPDELALNARLANEFGASVIAVVGGKGQTAESVRAETRNAYRAYAGLGCDVLAMVVNRVAAEDRAAIAERLAARLPVPVSVLPDDPALSAPTVAQITAALNGTVLLGDDSGLARDALNFVFGGAMLPNLLNALTPGCMVVTPGDRADLVVGSLAAHSAGTPPIAGVLLTLDERPGEEILTLAARLAPGTPVVSVAGGSFPTAAELFTLEGKLNAATPRKAETALGLFERHVDTAALLDRISVARSARVTPMMFEHELLEQARSDRKRVVLPEGTEERVLRAADVLLRRDVCDLTLLGDVDVIRKKAADLGIDLAETQLIDPQTSELRQTFAERYAQLRAHRGVTVELAYDAVADVNYFGTLMVQEGLADGMVSGSVHSTAATIRPAFEIIKTKPDASIVSSVFFMCLADKVLVYGDCAVNPDPNAEQLA</sequence>
<comment type="function">
    <text evidence="3">Involved in acetate metabolism.</text>
</comment>
<proteinExistence type="predicted"/>
<evidence type="ECO:0000256" key="1">
    <source>
        <dbReference type="ARBA" id="ARBA00022679"/>
    </source>
</evidence>
<dbReference type="CDD" id="cd03109">
    <property type="entry name" value="DTBS"/>
    <property type="match status" value="1"/>
</dbReference>
<dbReference type="PANTHER" id="PTHR43356">
    <property type="entry name" value="PHOSPHATE ACETYLTRANSFERASE"/>
    <property type="match status" value="1"/>
</dbReference>
<dbReference type="SUPFAM" id="SSF52540">
    <property type="entry name" value="P-loop containing nucleoside triphosphate hydrolases"/>
    <property type="match status" value="1"/>
</dbReference>
<keyword evidence="1 6" id="KW-0808">Transferase</keyword>
<dbReference type="SUPFAM" id="SSF53659">
    <property type="entry name" value="Isocitrate/Isopropylmalate dehydrogenase-like"/>
    <property type="match status" value="1"/>
</dbReference>